<dbReference type="STRING" id="1260918.AWC06_12090"/>
<dbReference type="Proteomes" id="UP000194000">
    <property type="component" value="Unassembled WGS sequence"/>
</dbReference>
<dbReference type="AlphaFoldDB" id="A0A1X1UY40"/>
<keyword evidence="4" id="KW-1185">Reference proteome</keyword>
<dbReference type="RefSeq" id="WP_085196101.1">
    <property type="nucleotide sequence ID" value="NZ_JACKVI010000014.1"/>
</dbReference>
<proteinExistence type="predicted"/>
<evidence type="ECO:0000256" key="1">
    <source>
        <dbReference type="SAM" id="Phobius"/>
    </source>
</evidence>
<dbReference type="EMBL" id="LQOW01000015">
    <property type="protein sequence ID" value="ORV61608.1"/>
    <property type="molecule type" value="Genomic_DNA"/>
</dbReference>
<organism evidence="3 4">
    <name type="scientific">Mycobacterium fragae</name>
    <dbReference type="NCBI Taxonomy" id="1260918"/>
    <lineage>
        <taxon>Bacteria</taxon>
        <taxon>Bacillati</taxon>
        <taxon>Actinomycetota</taxon>
        <taxon>Actinomycetes</taxon>
        <taxon>Mycobacteriales</taxon>
        <taxon>Mycobacteriaceae</taxon>
        <taxon>Mycobacterium</taxon>
    </lineage>
</organism>
<gene>
    <name evidence="3" type="ORF">AWC06_12090</name>
</gene>
<feature type="transmembrane region" description="Helical" evidence="1">
    <location>
        <begin position="12"/>
        <end position="30"/>
    </location>
</feature>
<reference evidence="3 4" key="1">
    <citation type="submission" date="2016-01" db="EMBL/GenBank/DDBJ databases">
        <title>The new phylogeny of the genus Mycobacterium.</title>
        <authorList>
            <person name="Tarcisio F."/>
            <person name="Conor M."/>
            <person name="Antonella G."/>
            <person name="Elisabetta G."/>
            <person name="Giulia F.S."/>
            <person name="Sara T."/>
            <person name="Anna F."/>
            <person name="Clotilde B."/>
            <person name="Roberto B."/>
            <person name="Veronica D.S."/>
            <person name="Fabio R."/>
            <person name="Monica P."/>
            <person name="Olivier J."/>
            <person name="Enrico T."/>
            <person name="Nicola S."/>
        </authorList>
    </citation>
    <scope>NUCLEOTIDE SEQUENCE [LARGE SCALE GENOMIC DNA]</scope>
    <source>
        <strain evidence="3 4">DSM 45731</strain>
    </source>
</reference>
<keyword evidence="1" id="KW-0812">Transmembrane</keyword>
<accession>A0A1X1UY40</accession>
<keyword evidence="1" id="KW-0472">Membrane</keyword>
<dbReference type="Pfam" id="PF14032">
    <property type="entry name" value="PknH_C"/>
    <property type="match status" value="1"/>
</dbReference>
<dbReference type="OrthoDB" id="4761399at2"/>
<name>A0A1X1UY40_9MYCO</name>
<protein>
    <recommendedName>
        <fullName evidence="2">PknH-like extracellular domain-containing protein</fullName>
    </recommendedName>
</protein>
<dbReference type="Gene3D" id="3.40.1000.70">
    <property type="entry name" value="PknH-like extracellular domain"/>
    <property type="match status" value="1"/>
</dbReference>
<keyword evidence="1" id="KW-1133">Transmembrane helix</keyword>
<sequence>MTGGQRRGSIGTGALYAVFALIGLSLMLTGCSVHAAGRPAAAPDLGHWRPPPIPNTALEDLLLTAGDIHAIPGGSSLEMRRPVKALRHGEEGLADRNCLDAYDPAESIVYAGSNWTAVKGQLLDDGGDAGGPAYRHTLTQVVVGFRDADSAQEFFAQAKQRWSACSNRSVTFAPPGYRSSVWEFGDAVATETTLTMSQTEENTDGWRCQRAMGLRNNVIIDAMFCGYDATDQAGSVVNKIADAVSRS</sequence>
<feature type="domain" description="PknH-like extracellular" evidence="2">
    <location>
        <begin position="54"/>
        <end position="242"/>
    </location>
</feature>
<evidence type="ECO:0000313" key="3">
    <source>
        <dbReference type="EMBL" id="ORV61608.1"/>
    </source>
</evidence>
<dbReference type="InterPro" id="IPR026954">
    <property type="entry name" value="PknH-like_Extracell"/>
</dbReference>
<evidence type="ECO:0000313" key="4">
    <source>
        <dbReference type="Proteomes" id="UP000194000"/>
    </source>
</evidence>
<dbReference type="PROSITE" id="PS51257">
    <property type="entry name" value="PROKAR_LIPOPROTEIN"/>
    <property type="match status" value="1"/>
</dbReference>
<evidence type="ECO:0000259" key="2">
    <source>
        <dbReference type="Pfam" id="PF14032"/>
    </source>
</evidence>
<comment type="caution">
    <text evidence="3">The sequence shown here is derived from an EMBL/GenBank/DDBJ whole genome shotgun (WGS) entry which is preliminary data.</text>
</comment>
<dbReference type="InterPro" id="IPR038232">
    <property type="entry name" value="PknH-like_Extracell_sf"/>
</dbReference>